<protein>
    <submittedName>
        <fullName evidence="3">Unannotated protein</fullName>
    </submittedName>
</protein>
<reference evidence="3" key="1">
    <citation type="submission" date="2020-05" db="EMBL/GenBank/DDBJ databases">
        <authorList>
            <person name="Chiriac C."/>
            <person name="Salcher M."/>
            <person name="Ghai R."/>
            <person name="Kavagutti S V."/>
        </authorList>
    </citation>
    <scope>NUCLEOTIDE SEQUENCE</scope>
</reference>
<feature type="domain" description="Amine oxidase" evidence="2">
    <location>
        <begin position="12"/>
        <end position="294"/>
    </location>
</feature>
<dbReference type="EMBL" id="CAEZTM010000032">
    <property type="protein sequence ID" value="CAB4572249.1"/>
    <property type="molecule type" value="Genomic_DNA"/>
</dbReference>
<evidence type="ECO:0000256" key="1">
    <source>
        <dbReference type="ARBA" id="ARBA00023002"/>
    </source>
</evidence>
<dbReference type="AlphaFoldDB" id="A0A6J6EAI3"/>
<dbReference type="GO" id="GO:0016491">
    <property type="term" value="F:oxidoreductase activity"/>
    <property type="evidence" value="ECO:0007669"/>
    <property type="project" value="UniProtKB-KW"/>
</dbReference>
<name>A0A6J6EAI3_9ZZZZ</name>
<dbReference type="SUPFAM" id="SSF51905">
    <property type="entry name" value="FAD/NAD(P)-binding domain"/>
    <property type="match status" value="1"/>
</dbReference>
<proteinExistence type="predicted"/>
<accession>A0A6J6EAI3</accession>
<dbReference type="InterPro" id="IPR036188">
    <property type="entry name" value="FAD/NAD-bd_sf"/>
</dbReference>
<dbReference type="PANTHER" id="PTHR43734">
    <property type="entry name" value="PHYTOENE DESATURASE"/>
    <property type="match status" value="1"/>
</dbReference>
<evidence type="ECO:0000259" key="2">
    <source>
        <dbReference type="Pfam" id="PF01593"/>
    </source>
</evidence>
<evidence type="ECO:0000313" key="3">
    <source>
        <dbReference type="EMBL" id="CAB4572249.1"/>
    </source>
</evidence>
<organism evidence="3">
    <name type="scientific">freshwater metagenome</name>
    <dbReference type="NCBI Taxonomy" id="449393"/>
    <lineage>
        <taxon>unclassified sequences</taxon>
        <taxon>metagenomes</taxon>
        <taxon>ecological metagenomes</taxon>
    </lineage>
</organism>
<dbReference type="Gene3D" id="3.50.50.60">
    <property type="entry name" value="FAD/NAD(P)-binding domain"/>
    <property type="match status" value="2"/>
</dbReference>
<keyword evidence="1" id="KW-0560">Oxidoreductase</keyword>
<dbReference type="PANTHER" id="PTHR43734:SF7">
    <property type="entry name" value="4,4'-DIAPONEUROSPORENE OXYGENASE"/>
    <property type="match status" value="1"/>
</dbReference>
<dbReference type="InterPro" id="IPR002937">
    <property type="entry name" value="Amino_oxidase"/>
</dbReference>
<dbReference type="PRINTS" id="PR00419">
    <property type="entry name" value="ADXRDTASE"/>
</dbReference>
<gene>
    <name evidence="3" type="ORF">UFOPK1684_00806</name>
</gene>
<dbReference type="Pfam" id="PF01593">
    <property type="entry name" value="Amino_oxidase"/>
    <property type="match status" value="1"/>
</dbReference>
<sequence>MTARIVVIGAGLGGLAASALLARAGHQVTVIERQDWVGGKSRRIELAGQRIDTGPSMVTFPDVWRQVLAAYDALGPTGESAADIAGVTLERLPEVGRYYYRGSQANLPVEAGHHWHDAWKRFEAEHGTLGPAITDLLVSDPWDPKVLPALGRLLSRYGTRLTTEAFLKGLPWMPQYLKDVVAIHTLNAGVAPSQTLALYASMAAVMATDGVWVPQGGVYEIPLGLEKLARHAGVDIHLSERVVSVSKGSVVTERATYDADYVVSALDGGILEGLMGAPAKKAPKRLSCSGVAVFGVLDEDLPEHVVTHSVMMPDRPADLFGALGKRVVPQQTMAFLNYYRPGQIYPNTRSVAAFLLTAPPNGLPFGIDDEFVQSESRRFSEVLGLTRPITEMMTDHMILDPEYFQGFGAVGGALYGEPAPWWRSGPLHKPGYNSPRNPWLWRVGSSVHPGGGIPAVLGGVLISTRRMLAHLPA</sequence>